<accession>A0A4D6KRE0</accession>
<evidence type="ECO:0000313" key="2">
    <source>
        <dbReference type="Proteomes" id="UP000501690"/>
    </source>
</evidence>
<evidence type="ECO:0000313" key="1">
    <source>
        <dbReference type="EMBL" id="QCD80626.1"/>
    </source>
</evidence>
<dbReference type="AlphaFoldDB" id="A0A4D6KRE0"/>
<sequence>MLGFSSFVRSLSCCVLHAWLPKPLLIPFQVREARTPFNAFSLLETAARSDNLAQASPPRLGEMSRGSPKLFARRVAQATRSGFEQANASLRRGKSRLSENARRAPVLCVELSPRRRELA</sequence>
<reference evidence="1 2" key="1">
    <citation type="submission" date="2019-04" db="EMBL/GenBank/DDBJ databases">
        <title>An improved genome assembly and genetic linkage map for asparagus bean, Vigna unguiculata ssp. sesquipedialis.</title>
        <authorList>
            <person name="Xia Q."/>
            <person name="Zhang R."/>
            <person name="Dong Y."/>
        </authorList>
    </citation>
    <scope>NUCLEOTIDE SEQUENCE [LARGE SCALE GENOMIC DNA]</scope>
    <source>
        <tissue evidence="1">Leaf</tissue>
    </source>
</reference>
<keyword evidence="2" id="KW-1185">Reference proteome</keyword>
<dbReference type="Proteomes" id="UP000501690">
    <property type="component" value="Linkage Group LG2"/>
</dbReference>
<proteinExistence type="predicted"/>
<name>A0A4D6KRE0_VIGUN</name>
<gene>
    <name evidence="1" type="ORF">DEO72_LG2g948</name>
</gene>
<dbReference type="EMBL" id="CP039346">
    <property type="protein sequence ID" value="QCD80626.1"/>
    <property type="molecule type" value="Genomic_DNA"/>
</dbReference>
<organism evidence="1 2">
    <name type="scientific">Vigna unguiculata</name>
    <name type="common">Cowpea</name>
    <dbReference type="NCBI Taxonomy" id="3917"/>
    <lineage>
        <taxon>Eukaryota</taxon>
        <taxon>Viridiplantae</taxon>
        <taxon>Streptophyta</taxon>
        <taxon>Embryophyta</taxon>
        <taxon>Tracheophyta</taxon>
        <taxon>Spermatophyta</taxon>
        <taxon>Magnoliopsida</taxon>
        <taxon>eudicotyledons</taxon>
        <taxon>Gunneridae</taxon>
        <taxon>Pentapetalae</taxon>
        <taxon>rosids</taxon>
        <taxon>fabids</taxon>
        <taxon>Fabales</taxon>
        <taxon>Fabaceae</taxon>
        <taxon>Papilionoideae</taxon>
        <taxon>50 kb inversion clade</taxon>
        <taxon>NPAAA clade</taxon>
        <taxon>indigoferoid/millettioid clade</taxon>
        <taxon>Phaseoleae</taxon>
        <taxon>Vigna</taxon>
    </lineage>
</organism>
<protein>
    <submittedName>
        <fullName evidence="1">Uncharacterized protein</fullName>
    </submittedName>
</protein>